<accession>A0A9J2P4A7</accession>
<sequence length="514" mass="57868">MEGVSVYDELKSTWKEAQDRRELQEKVDSLKKNIRKTEQKYASEMGKLRKDLLVSRELEKEAMKESRTEGAQLVPTKNQLSESSLELQRLKNALIAQTTDCNNKVVLVMECARKAEVRLLQLKLEIGLDILKHAYEDSERNISELQLKREQIARGRYYELMEGSIAAWRDRQRLIRELIVSAKNDFAVQVDQIKGGKQLANLPAISVAKPPPAPESFPLDGTYMQVPSTLEYRSSFAVTESPSCGGQEMSATASSSASDKRMLKGATTLSDVPLPMLRMHSWKDWFNVEPNRGSTDSSSSAVASINSSKSPLTHSWAPQPSNELGGEDCGNIWAYANGWSSGNDIWSNQQPAGTNIYSCLCLLQAIFSFTYSILGRYSEQGRTQQTSTYQQREPWSAGSERRSAVLPTAEDFADSTMGPSSRHGDEIIRHLRMHFPALSCLNREVYEPNQQEDASTMRTTVTLLEFWVKRDEKSENRMEYLKELMIRNGCNSLDGMTVRDVVTGVARLIVEKHA</sequence>
<dbReference type="Pfam" id="PF24525">
    <property type="entry name" value="TTC3"/>
    <property type="match status" value="1"/>
</dbReference>
<evidence type="ECO:0000313" key="5">
    <source>
        <dbReference type="WBParaSite" id="ALUE_0000470001-mRNA-1"/>
    </source>
</evidence>
<dbReference type="InterPro" id="IPR056872">
    <property type="entry name" value="TTC3/DZIP3-like_helical"/>
</dbReference>
<keyword evidence="4" id="KW-1185">Reference proteome</keyword>
<name>A0A9J2P4A7_ASCLU</name>
<dbReference type="Proteomes" id="UP000036681">
    <property type="component" value="Unplaced"/>
</dbReference>
<feature type="region of interest" description="Disordered" evidence="2">
    <location>
        <begin position="293"/>
        <end position="321"/>
    </location>
</feature>
<feature type="domain" description="TTC3/DZIP3-like helical" evidence="3">
    <location>
        <begin position="15"/>
        <end position="212"/>
    </location>
</feature>
<feature type="coiled-coil region" evidence="1">
    <location>
        <begin position="128"/>
        <end position="155"/>
    </location>
</feature>
<evidence type="ECO:0000313" key="4">
    <source>
        <dbReference type="Proteomes" id="UP000036681"/>
    </source>
</evidence>
<keyword evidence="1" id="KW-0175">Coiled coil</keyword>
<dbReference type="AlphaFoldDB" id="A0A9J2P4A7"/>
<feature type="compositionally biased region" description="Low complexity" evidence="2">
    <location>
        <begin position="294"/>
        <end position="310"/>
    </location>
</feature>
<reference evidence="5" key="1">
    <citation type="submission" date="2023-03" db="UniProtKB">
        <authorList>
            <consortium name="WormBaseParasite"/>
        </authorList>
    </citation>
    <scope>IDENTIFICATION</scope>
</reference>
<organism evidence="4 5">
    <name type="scientific">Ascaris lumbricoides</name>
    <name type="common">Giant roundworm</name>
    <dbReference type="NCBI Taxonomy" id="6252"/>
    <lineage>
        <taxon>Eukaryota</taxon>
        <taxon>Metazoa</taxon>
        <taxon>Ecdysozoa</taxon>
        <taxon>Nematoda</taxon>
        <taxon>Chromadorea</taxon>
        <taxon>Rhabditida</taxon>
        <taxon>Spirurina</taxon>
        <taxon>Ascaridomorpha</taxon>
        <taxon>Ascaridoidea</taxon>
        <taxon>Ascarididae</taxon>
        <taxon>Ascaris</taxon>
    </lineage>
</organism>
<evidence type="ECO:0000256" key="1">
    <source>
        <dbReference type="SAM" id="Coils"/>
    </source>
</evidence>
<evidence type="ECO:0000259" key="3">
    <source>
        <dbReference type="Pfam" id="PF24525"/>
    </source>
</evidence>
<dbReference type="PANTHER" id="PTHR17550">
    <property type="entry name" value="E3 UBIQUITIN-PROTEIN LIGASE TTC3"/>
    <property type="match status" value="1"/>
</dbReference>
<protein>
    <submittedName>
        <fullName evidence="5">Death domain-containing protein</fullName>
    </submittedName>
</protein>
<evidence type="ECO:0000256" key="2">
    <source>
        <dbReference type="SAM" id="MobiDB-lite"/>
    </source>
</evidence>
<feature type="compositionally biased region" description="Polar residues" evidence="2">
    <location>
        <begin position="311"/>
        <end position="321"/>
    </location>
</feature>
<dbReference type="PANTHER" id="PTHR17550:SF4">
    <property type="entry name" value="E3 UBIQUITIN-PROTEIN LIGASE TTC3"/>
    <property type="match status" value="1"/>
</dbReference>
<proteinExistence type="predicted"/>
<feature type="coiled-coil region" evidence="1">
    <location>
        <begin position="20"/>
        <end position="47"/>
    </location>
</feature>
<dbReference type="WBParaSite" id="ALUE_0000470001-mRNA-1">
    <property type="protein sequence ID" value="ALUE_0000470001-mRNA-1"/>
    <property type="gene ID" value="ALUE_0000470001"/>
</dbReference>